<keyword evidence="7" id="KW-1185">Reference proteome</keyword>
<feature type="disulfide bond" evidence="4">
    <location>
        <begin position="178"/>
        <end position="188"/>
    </location>
</feature>
<feature type="disulfide bond" evidence="4">
    <location>
        <begin position="72"/>
        <end position="82"/>
    </location>
</feature>
<evidence type="ECO:0000313" key="6">
    <source>
        <dbReference type="Ensembl" id="ENSXCOP00000000061.1"/>
    </source>
</evidence>
<proteinExistence type="predicted"/>
<dbReference type="GeneTree" id="ENSGT00940000157963"/>
<evidence type="ECO:0000259" key="5">
    <source>
        <dbReference type="PROSITE" id="PS50287"/>
    </source>
</evidence>
<dbReference type="Proteomes" id="UP000261380">
    <property type="component" value="Unplaced"/>
</dbReference>
<feature type="domain" description="SRCR" evidence="5">
    <location>
        <begin position="5"/>
        <end position="120"/>
    </location>
</feature>
<dbReference type="InterPro" id="IPR036772">
    <property type="entry name" value="SRCR-like_dom_sf"/>
</dbReference>
<evidence type="ECO:0000256" key="1">
    <source>
        <dbReference type="ARBA" id="ARBA00022729"/>
    </source>
</evidence>
<organism evidence="6 7">
    <name type="scientific">Xiphophorus couchianus</name>
    <name type="common">Monterrey platyfish</name>
    <dbReference type="NCBI Taxonomy" id="32473"/>
    <lineage>
        <taxon>Eukaryota</taxon>
        <taxon>Metazoa</taxon>
        <taxon>Chordata</taxon>
        <taxon>Craniata</taxon>
        <taxon>Vertebrata</taxon>
        <taxon>Euteleostomi</taxon>
        <taxon>Actinopterygii</taxon>
        <taxon>Neopterygii</taxon>
        <taxon>Teleostei</taxon>
        <taxon>Neoteleostei</taxon>
        <taxon>Acanthomorphata</taxon>
        <taxon>Ovalentaria</taxon>
        <taxon>Atherinomorphae</taxon>
        <taxon>Cyprinodontiformes</taxon>
        <taxon>Poeciliidae</taxon>
        <taxon>Poeciliinae</taxon>
        <taxon>Xiphophorus</taxon>
    </lineage>
</organism>
<dbReference type="Pfam" id="PF00530">
    <property type="entry name" value="SRCR"/>
    <property type="match status" value="3"/>
</dbReference>
<sequence>FSSSVKNENNDNPCEGHVEVYYGNEMGHVGDKNWNEKTDEVVCRSTHCGRPVRKSNVYRAFNSTVWLNELECRGDEASLWDCDGWPGPKVKEDDATRLCNSLPGCKGLEVRLQDGPGKCAGLLEVKDEGQWKRVSKEGWDASYTQRACRLLDCGDAGKDKLDSDEFSQGTAAMLTFSCKEADKNLTDCKTTKTNNQNRNEKALLFLDGPQSCSGYVAIEYKEELYWLSGSNETWNTELANKVCQQMHCGKASSFSPRFSEDKNRMWEESFSCSSDHKSIFDCNKKQINSNNSAIAHVKCEGNEHNPDAIYISI</sequence>
<accession>A0A3B5KQZ6</accession>
<feature type="domain" description="SRCR" evidence="5">
    <location>
        <begin position="112"/>
        <end position="188"/>
    </location>
</feature>
<keyword evidence="1" id="KW-0732">Signal</keyword>
<evidence type="ECO:0000256" key="2">
    <source>
        <dbReference type="ARBA" id="ARBA00022737"/>
    </source>
</evidence>
<evidence type="ECO:0000256" key="4">
    <source>
        <dbReference type="PROSITE-ProRule" id="PRU00196"/>
    </source>
</evidence>
<dbReference type="PRINTS" id="PR00258">
    <property type="entry name" value="SPERACTRCPTR"/>
</dbReference>
<dbReference type="AlphaFoldDB" id="A0A3B5KQZ6"/>
<dbReference type="Gene3D" id="3.10.250.10">
    <property type="entry name" value="SRCR-like domain"/>
    <property type="match status" value="3"/>
</dbReference>
<dbReference type="SMART" id="SM00202">
    <property type="entry name" value="SR"/>
    <property type="match status" value="3"/>
</dbReference>
<evidence type="ECO:0000313" key="7">
    <source>
        <dbReference type="Proteomes" id="UP000261380"/>
    </source>
</evidence>
<dbReference type="GO" id="GO:0009897">
    <property type="term" value="C:external side of plasma membrane"/>
    <property type="evidence" value="ECO:0007669"/>
    <property type="project" value="TreeGrafter"/>
</dbReference>
<protein>
    <recommendedName>
        <fullName evidence="5">SRCR domain-containing protein</fullName>
    </recommendedName>
</protein>
<feature type="disulfide bond" evidence="4">
    <location>
        <begin position="272"/>
        <end position="282"/>
    </location>
</feature>
<dbReference type="InterPro" id="IPR001190">
    <property type="entry name" value="SRCR"/>
</dbReference>
<dbReference type="PANTHER" id="PTHR19331">
    <property type="entry name" value="SCAVENGER RECEPTOR DOMAIN-CONTAINING"/>
    <property type="match status" value="1"/>
</dbReference>
<evidence type="ECO:0000256" key="3">
    <source>
        <dbReference type="ARBA" id="ARBA00023157"/>
    </source>
</evidence>
<keyword evidence="3 4" id="KW-1015">Disulfide bond</keyword>
<feature type="domain" description="SRCR" evidence="5">
    <location>
        <begin position="203"/>
        <end position="300"/>
    </location>
</feature>
<dbReference type="SUPFAM" id="SSF56487">
    <property type="entry name" value="SRCR-like"/>
    <property type="match status" value="3"/>
</dbReference>
<dbReference type="Ensembl" id="ENSXCOT00000000061.1">
    <property type="protein sequence ID" value="ENSXCOP00000000061.1"/>
    <property type="gene ID" value="ENSXCOG00000000048.1"/>
</dbReference>
<reference evidence="6" key="1">
    <citation type="submission" date="2025-08" db="UniProtKB">
        <authorList>
            <consortium name="Ensembl"/>
        </authorList>
    </citation>
    <scope>IDENTIFICATION</scope>
</reference>
<name>A0A3B5KQZ6_9TELE</name>
<comment type="caution">
    <text evidence="4">Lacks conserved residue(s) required for the propagation of feature annotation.</text>
</comment>
<dbReference type="PROSITE" id="PS50287">
    <property type="entry name" value="SRCR_2"/>
    <property type="match status" value="3"/>
</dbReference>
<dbReference type="PANTHER" id="PTHR19331:SF468">
    <property type="entry name" value="SCAVENGER RECEPTOR CYSTEINE-RICH TYPE 1 PROTEIN M160"/>
    <property type="match status" value="1"/>
</dbReference>
<keyword evidence="2" id="KW-0677">Repeat</keyword>
<reference evidence="6" key="2">
    <citation type="submission" date="2025-09" db="UniProtKB">
        <authorList>
            <consortium name="Ensembl"/>
        </authorList>
    </citation>
    <scope>IDENTIFICATION</scope>
</reference>